<name>X1MYA5_9ZZZZ</name>
<gene>
    <name evidence="1" type="ORF">S06H3_35438</name>
</gene>
<accession>X1MYA5</accession>
<organism evidence="1">
    <name type="scientific">marine sediment metagenome</name>
    <dbReference type="NCBI Taxonomy" id="412755"/>
    <lineage>
        <taxon>unclassified sequences</taxon>
        <taxon>metagenomes</taxon>
        <taxon>ecological metagenomes</taxon>
    </lineage>
</organism>
<dbReference type="AlphaFoldDB" id="X1MYA5"/>
<sequence length="76" mass="8574">FQYTGGIHQYTLDSLDNITGTGVVINNFYRYDSVGGSEQVSNPNYPFPSIQTQLYLSNNHITTDLVYSVMLISFED</sequence>
<evidence type="ECO:0000313" key="1">
    <source>
        <dbReference type="EMBL" id="GAI22971.1"/>
    </source>
</evidence>
<proteinExistence type="predicted"/>
<comment type="caution">
    <text evidence="1">The sequence shown here is derived from an EMBL/GenBank/DDBJ whole genome shotgun (WGS) entry which is preliminary data.</text>
</comment>
<reference evidence="1" key="1">
    <citation type="journal article" date="2014" name="Front. Microbiol.">
        <title>High frequency of phylogenetically diverse reductive dehalogenase-homologous genes in deep subseafloor sedimentary metagenomes.</title>
        <authorList>
            <person name="Kawai M."/>
            <person name="Futagami T."/>
            <person name="Toyoda A."/>
            <person name="Takaki Y."/>
            <person name="Nishi S."/>
            <person name="Hori S."/>
            <person name="Arai W."/>
            <person name="Tsubouchi T."/>
            <person name="Morono Y."/>
            <person name="Uchiyama I."/>
            <person name="Ito T."/>
            <person name="Fujiyama A."/>
            <person name="Inagaki F."/>
            <person name="Takami H."/>
        </authorList>
    </citation>
    <scope>NUCLEOTIDE SEQUENCE</scope>
    <source>
        <strain evidence="1">Expedition CK06-06</strain>
    </source>
</reference>
<dbReference type="EMBL" id="BARV01021378">
    <property type="protein sequence ID" value="GAI22971.1"/>
    <property type="molecule type" value="Genomic_DNA"/>
</dbReference>
<protein>
    <submittedName>
        <fullName evidence="1">Uncharacterized protein</fullName>
    </submittedName>
</protein>
<feature type="non-terminal residue" evidence="1">
    <location>
        <position position="1"/>
    </location>
</feature>